<feature type="domain" description="HTH luxR-type" evidence="1">
    <location>
        <begin position="124"/>
        <end position="170"/>
    </location>
</feature>
<accession>A0ABZ2MIW5</accession>
<reference evidence="2 3" key="1">
    <citation type="submission" date="2024-02" db="EMBL/GenBank/DDBJ databases">
        <title>Janibacter sp. nov., isolated from gut of marine sandworm.</title>
        <authorList>
            <person name="Kim B."/>
            <person name="Jun M.O."/>
            <person name="Shin N.-R."/>
        </authorList>
    </citation>
    <scope>NUCLEOTIDE SEQUENCE [LARGE SCALE GENOMIC DNA]</scope>
    <source>
        <strain evidence="2 3">A1S7</strain>
    </source>
</reference>
<evidence type="ECO:0000313" key="2">
    <source>
        <dbReference type="EMBL" id="WXB77001.1"/>
    </source>
</evidence>
<dbReference type="EMBL" id="CP144913">
    <property type="protein sequence ID" value="WXB77001.1"/>
    <property type="molecule type" value="Genomic_DNA"/>
</dbReference>
<dbReference type="InterPro" id="IPR016032">
    <property type="entry name" value="Sig_transdc_resp-reg_C-effctor"/>
</dbReference>
<organism evidence="2 3">
    <name type="scientific">Janibacter alittae</name>
    <dbReference type="NCBI Taxonomy" id="3115209"/>
    <lineage>
        <taxon>Bacteria</taxon>
        <taxon>Bacillati</taxon>
        <taxon>Actinomycetota</taxon>
        <taxon>Actinomycetes</taxon>
        <taxon>Micrococcales</taxon>
        <taxon>Intrasporangiaceae</taxon>
        <taxon>Janibacter</taxon>
    </lineage>
</organism>
<gene>
    <name evidence="2" type="ORF">V1351_02770</name>
</gene>
<proteinExistence type="predicted"/>
<dbReference type="RefSeq" id="WP_338750499.1">
    <property type="nucleotide sequence ID" value="NZ_CP144913.1"/>
</dbReference>
<evidence type="ECO:0000313" key="3">
    <source>
        <dbReference type="Proteomes" id="UP001382727"/>
    </source>
</evidence>
<keyword evidence="3" id="KW-1185">Reference proteome</keyword>
<dbReference type="Proteomes" id="UP001382727">
    <property type="component" value="Chromosome"/>
</dbReference>
<protein>
    <submittedName>
        <fullName evidence="2">LuxR C-terminal-related transcriptional regulator</fullName>
    </submittedName>
</protein>
<dbReference type="InterPro" id="IPR000792">
    <property type="entry name" value="Tscrpt_reg_LuxR_C"/>
</dbReference>
<dbReference type="SUPFAM" id="SSF46894">
    <property type="entry name" value="C-terminal effector domain of the bipartite response regulators"/>
    <property type="match status" value="1"/>
</dbReference>
<dbReference type="Pfam" id="PF00196">
    <property type="entry name" value="GerE"/>
    <property type="match status" value="1"/>
</dbReference>
<dbReference type="Gene3D" id="3.40.50.2300">
    <property type="match status" value="1"/>
</dbReference>
<evidence type="ECO:0000259" key="1">
    <source>
        <dbReference type="Pfam" id="PF00196"/>
    </source>
</evidence>
<sequence>MPQPVSPVVWSSLPLHADSLVAVLREAGERAGVVAAPADAEEVLVATVDAPGLGTVLRRRSQVGRPTIVWGGTVSAARAAALRDAGANAYVSALALPRDLVDVVRRVRQGEDVPWPESRPVVALTRREHETALAYLVTEADRTRAEVARGLGISERTLKVHIARVRQKVGHVGTSTREGLRHELSTHGWV</sequence>
<name>A0ABZ2MIW5_9MICO</name>